<dbReference type="Pfam" id="PF00578">
    <property type="entry name" value="AhpC-TSA"/>
    <property type="match status" value="1"/>
</dbReference>
<dbReference type="AlphaFoldDB" id="A0A9D6QJ53"/>
<dbReference type="InterPro" id="IPR036249">
    <property type="entry name" value="Thioredoxin-like_sf"/>
</dbReference>
<evidence type="ECO:0000313" key="3">
    <source>
        <dbReference type="Proteomes" id="UP000807850"/>
    </source>
</evidence>
<reference evidence="2" key="1">
    <citation type="submission" date="2020-07" db="EMBL/GenBank/DDBJ databases">
        <title>Huge and variable diversity of episymbiotic CPR bacteria and DPANN archaea in groundwater ecosystems.</title>
        <authorList>
            <person name="He C.Y."/>
            <person name="Keren R."/>
            <person name="Whittaker M."/>
            <person name="Farag I.F."/>
            <person name="Doudna J."/>
            <person name="Cate J.H.D."/>
            <person name="Banfield J.F."/>
        </authorList>
    </citation>
    <scope>NUCLEOTIDE SEQUENCE</scope>
    <source>
        <strain evidence="2">NC_groundwater_928_Pr1_S-0.2um_72_17</strain>
    </source>
</reference>
<organism evidence="2 3">
    <name type="scientific">Eiseniibacteriota bacterium</name>
    <dbReference type="NCBI Taxonomy" id="2212470"/>
    <lineage>
        <taxon>Bacteria</taxon>
        <taxon>Candidatus Eiseniibacteriota</taxon>
    </lineage>
</organism>
<evidence type="ECO:0000259" key="1">
    <source>
        <dbReference type="Pfam" id="PF00578"/>
    </source>
</evidence>
<name>A0A9D6QJ53_UNCEI</name>
<dbReference type="Proteomes" id="UP000807850">
    <property type="component" value="Unassembled WGS sequence"/>
</dbReference>
<dbReference type="GO" id="GO:0016491">
    <property type="term" value="F:oxidoreductase activity"/>
    <property type="evidence" value="ECO:0007669"/>
    <property type="project" value="InterPro"/>
</dbReference>
<proteinExistence type="predicted"/>
<dbReference type="SUPFAM" id="SSF52833">
    <property type="entry name" value="Thioredoxin-like"/>
    <property type="match status" value="1"/>
</dbReference>
<evidence type="ECO:0000313" key="2">
    <source>
        <dbReference type="EMBL" id="MBI3538865.1"/>
    </source>
</evidence>
<dbReference type="Gene3D" id="3.40.30.10">
    <property type="entry name" value="Glutaredoxin"/>
    <property type="match status" value="1"/>
</dbReference>
<dbReference type="EMBL" id="JACQAY010000037">
    <property type="protein sequence ID" value="MBI3538865.1"/>
    <property type="molecule type" value="Genomic_DNA"/>
</dbReference>
<sequence length="202" mass="21699">MKFSPLFVAAALLSMRDVPNDHPPGPPNDYIDGGAVHAAQTEPQASPVDLGDIAPDFSYQAADGRWQHLHDLLAQGPTLLVFGPTDVVLRAIERDRERLYDMGVVPVAVLDVRNGAARTTVEQLGLRYVVLADSRGVIAAQFNAVDGRTGREIPSLFVLDRKRRVRALMRTSLPARGYVSLAANALGIPEPGTPAATSSSPR</sequence>
<accession>A0A9D6QJ53</accession>
<dbReference type="InterPro" id="IPR000866">
    <property type="entry name" value="AhpC/TSA"/>
</dbReference>
<gene>
    <name evidence="2" type="ORF">HY076_01135</name>
</gene>
<feature type="domain" description="Alkyl hydroperoxide reductase subunit C/ Thiol specific antioxidant" evidence="1">
    <location>
        <begin position="51"/>
        <end position="167"/>
    </location>
</feature>
<protein>
    <submittedName>
        <fullName evidence="2">Redoxin domain-containing protein</fullName>
    </submittedName>
</protein>
<comment type="caution">
    <text evidence="2">The sequence shown here is derived from an EMBL/GenBank/DDBJ whole genome shotgun (WGS) entry which is preliminary data.</text>
</comment>
<dbReference type="GO" id="GO:0016209">
    <property type="term" value="F:antioxidant activity"/>
    <property type="evidence" value="ECO:0007669"/>
    <property type="project" value="InterPro"/>
</dbReference>